<evidence type="ECO:0000313" key="9">
    <source>
        <dbReference type="EMBL" id="KKZ63682.1"/>
    </source>
</evidence>
<evidence type="ECO:0000256" key="2">
    <source>
        <dbReference type="ARBA" id="ARBA00022454"/>
    </source>
</evidence>
<keyword evidence="4" id="KW-0808">Transferase</keyword>
<dbReference type="GO" id="GO:0046872">
    <property type="term" value="F:metal ion binding"/>
    <property type="evidence" value="ECO:0007669"/>
    <property type="project" value="UniProtKB-KW"/>
</dbReference>
<dbReference type="GO" id="GO:0032259">
    <property type="term" value="P:methylation"/>
    <property type="evidence" value="ECO:0007669"/>
    <property type="project" value="UniProtKB-KW"/>
</dbReference>
<dbReference type="VEuPathDB" id="FungiDB:EMCG_01989"/>
<evidence type="ECO:0000256" key="3">
    <source>
        <dbReference type="ARBA" id="ARBA00022603"/>
    </source>
</evidence>
<keyword evidence="6" id="KW-0479">Metal-binding</keyword>
<name>A0A0G2HZC3_9EURO</name>
<evidence type="ECO:0000256" key="6">
    <source>
        <dbReference type="ARBA" id="ARBA00022723"/>
    </source>
</evidence>
<organism evidence="9 10">
    <name type="scientific">[Emmonsia] crescens</name>
    <dbReference type="NCBI Taxonomy" id="73230"/>
    <lineage>
        <taxon>Eukaryota</taxon>
        <taxon>Fungi</taxon>
        <taxon>Dikarya</taxon>
        <taxon>Ascomycota</taxon>
        <taxon>Pezizomycotina</taxon>
        <taxon>Eurotiomycetes</taxon>
        <taxon>Eurotiomycetidae</taxon>
        <taxon>Onygenales</taxon>
        <taxon>Ajellomycetaceae</taxon>
        <taxon>Emergomyces</taxon>
    </lineage>
</organism>
<protein>
    <recommendedName>
        <fullName evidence="8">SET domain-containing protein</fullName>
    </recommendedName>
</protein>
<comment type="subcellular location">
    <subcellularLocation>
        <location evidence="1">Chromosome</location>
    </subcellularLocation>
</comment>
<gene>
    <name evidence="9" type="ORF">EMCG_01989</name>
</gene>
<dbReference type="PANTHER" id="PTHR46223">
    <property type="entry name" value="HISTONE-LYSINE N-METHYLTRANSFERASE SUV39H"/>
    <property type="match status" value="1"/>
</dbReference>
<dbReference type="Gene3D" id="2.170.270.10">
    <property type="entry name" value="SET domain"/>
    <property type="match status" value="1"/>
</dbReference>
<proteinExistence type="predicted"/>
<dbReference type="GO" id="GO:0005694">
    <property type="term" value="C:chromosome"/>
    <property type="evidence" value="ECO:0007669"/>
    <property type="project" value="UniProtKB-SubCell"/>
</dbReference>
<dbReference type="InterPro" id="IPR046341">
    <property type="entry name" value="SET_dom_sf"/>
</dbReference>
<reference evidence="10" key="1">
    <citation type="journal article" date="2015" name="PLoS Genet.">
        <title>The dynamic genome and transcriptome of the human fungal pathogen Blastomyces and close relative Emmonsia.</title>
        <authorList>
            <person name="Munoz J.F."/>
            <person name="Gauthier G.M."/>
            <person name="Desjardins C.A."/>
            <person name="Gallo J.E."/>
            <person name="Holder J."/>
            <person name="Sullivan T.D."/>
            <person name="Marty A.J."/>
            <person name="Carmen J.C."/>
            <person name="Chen Z."/>
            <person name="Ding L."/>
            <person name="Gujja S."/>
            <person name="Magrini V."/>
            <person name="Misas E."/>
            <person name="Mitreva M."/>
            <person name="Priest M."/>
            <person name="Saif S."/>
            <person name="Whiston E.A."/>
            <person name="Young S."/>
            <person name="Zeng Q."/>
            <person name="Goldman W.E."/>
            <person name="Mardis E.R."/>
            <person name="Taylor J.W."/>
            <person name="McEwen J.G."/>
            <person name="Clay O.K."/>
            <person name="Klein B.S."/>
            <person name="Cuomo C.A."/>
        </authorList>
    </citation>
    <scope>NUCLEOTIDE SEQUENCE [LARGE SCALE GENOMIC DNA]</scope>
    <source>
        <strain evidence="10">UAMH 3008</strain>
    </source>
</reference>
<evidence type="ECO:0000256" key="7">
    <source>
        <dbReference type="ARBA" id="ARBA00022833"/>
    </source>
</evidence>
<keyword evidence="7" id="KW-0862">Zinc</keyword>
<keyword evidence="5" id="KW-0949">S-adenosyl-L-methionine</keyword>
<evidence type="ECO:0000313" key="10">
    <source>
        <dbReference type="Proteomes" id="UP000034164"/>
    </source>
</evidence>
<keyword evidence="3" id="KW-0489">Methyltransferase</keyword>
<dbReference type="EMBL" id="LCZI01000929">
    <property type="protein sequence ID" value="KKZ63682.1"/>
    <property type="molecule type" value="Genomic_DNA"/>
</dbReference>
<dbReference type="InterPro" id="IPR001214">
    <property type="entry name" value="SET_dom"/>
</dbReference>
<feature type="domain" description="SET" evidence="8">
    <location>
        <begin position="268"/>
        <end position="383"/>
    </location>
</feature>
<dbReference type="GO" id="GO:0008168">
    <property type="term" value="F:methyltransferase activity"/>
    <property type="evidence" value="ECO:0007669"/>
    <property type="project" value="UniProtKB-KW"/>
</dbReference>
<keyword evidence="2" id="KW-0158">Chromosome</keyword>
<dbReference type="OrthoDB" id="308383at2759"/>
<dbReference type="PROSITE" id="PS50280">
    <property type="entry name" value="SET"/>
    <property type="match status" value="1"/>
</dbReference>
<evidence type="ECO:0000256" key="4">
    <source>
        <dbReference type="ARBA" id="ARBA00022679"/>
    </source>
</evidence>
<dbReference type="Proteomes" id="UP000034164">
    <property type="component" value="Unassembled WGS sequence"/>
</dbReference>
<dbReference type="PANTHER" id="PTHR46223:SF3">
    <property type="entry name" value="HISTONE-LYSINE N-METHYLTRANSFERASE SET-23"/>
    <property type="match status" value="1"/>
</dbReference>
<accession>A0A0G2HZC3</accession>
<evidence type="ECO:0000259" key="8">
    <source>
        <dbReference type="PROSITE" id="PS50280"/>
    </source>
</evidence>
<dbReference type="InterPro" id="IPR050973">
    <property type="entry name" value="H3K9_Histone-Lys_N-MTase"/>
</dbReference>
<dbReference type="SMART" id="SM00317">
    <property type="entry name" value="SET"/>
    <property type="match status" value="1"/>
</dbReference>
<sequence length="454" mass="52398">MRTASSKAENEHQRNQAKNRANFLLRTLYRQINLSANVQLLSARSSRSNPTVLTPQRIRKETLNREYAVKALDMVKGVDKLGRKSQIFKNNALFWWLQRPNRPRTRQISRAQKRLVRAWESLNRDAEVFSICARSMVFRGAASRETSFVWDAFENLLKENFVSILAFAQTRRLDSKAFLPRDAMPYPIQAGGRRVETLHPHEIVVNLKCQHLRRPSFENSYQKNIGSYPNYSKLGDADPTIRRPTDGKCDVCSSDKLCDCIYPAFPALFLELIETADGRGTGVRALANFTKDTALGAFMGEILSKDGADYDPVYSVRLAAKTDFRTVRAMICPKRYGNWTRFVNHSCDPSVVFVPRTIGKRIYVMMETLRDIGAFEEITVDYGQRYWKSKEKQCLCRSRLCKDKGRLIPEHKPHPIPTISPDNPYCKWNLRPDSEDKDGVWAMWENFWEGQQDH</sequence>
<evidence type="ECO:0000256" key="1">
    <source>
        <dbReference type="ARBA" id="ARBA00004286"/>
    </source>
</evidence>
<evidence type="ECO:0000256" key="5">
    <source>
        <dbReference type="ARBA" id="ARBA00022691"/>
    </source>
</evidence>
<dbReference type="Pfam" id="PF00856">
    <property type="entry name" value="SET"/>
    <property type="match status" value="1"/>
</dbReference>
<dbReference type="SUPFAM" id="SSF82199">
    <property type="entry name" value="SET domain"/>
    <property type="match status" value="1"/>
</dbReference>
<comment type="caution">
    <text evidence="9">The sequence shown here is derived from an EMBL/GenBank/DDBJ whole genome shotgun (WGS) entry which is preliminary data.</text>
</comment>
<dbReference type="AlphaFoldDB" id="A0A0G2HZC3"/>